<feature type="compositionally biased region" description="Basic residues" evidence="1">
    <location>
        <begin position="1"/>
        <end position="17"/>
    </location>
</feature>
<gene>
    <name evidence="2" type="ORF">PDIGIT_LOCUS4948</name>
</gene>
<evidence type="ECO:0000313" key="3">
    <source>
        <dbReference type="Proteomes" id="UP001152607"/>
    </source>
</evidence>
<evidence type="ECO:0000313" key="2">
    <source>
        <dbReference type="EMBL" id="CAI6331919.1"/>
    </source>
</evidence>
<evidence type="ECO:0000256" key="1">
    <source>
        <dbReference type="SAM" id="MobiDB-lite"/>
    </source>
</evidence>
<protein>
    <submittedName>
        <fullName evidence="2">Uncharacterized protein</fullName>
    </submittedName>
</protein>
<organism evidence="2 3">
    <name type="scientific">Periconia digitata</name>
    <dbReference type="NCBI Taxonomy" id="1303443"/>
    <lineage>
        <taxon>Eukaryota</taxon>
        <taxon>Fungi</taxon>
        <taxon>Dikarya</taxon>
        <taxon>Ascomycota</taxon>
        <taxon>Pezizomycotina</taxon>
        <taxon>Dothideomycetes</taxon>
        <taxon>Pleosporomycetidae</taxon>
        <taxon>Pleosporales</taxon>
        <taxon>Massarineae</taxon>
        <taxon>Periconiaceae</taxon>
        <taxon>Periconia</taxon>
    </lineage>
</organism>
<dbReference type="OrthoDB" id="3800982at2759"/>
<accession>A0A9W4U9G6</accession>
<dbReference type="Proteomes" id="UP001152607">
    <property type="component" value="Unassembled WGS sequence"/>
</dbReference>
<sequence length="239" mass="27065">MPTRRPAPKKTTTKRKLSTSSINTARITRAKHTKTPTTETKTFSPTHGYPFQLSKALAQKIQSLILIARQIEAIWRGWFDGPRAAILQRMNELEIHYDTLRESTETDLRAACIASGHSPSAVLSQFPSFPPTHRVKGSMSVKPKIPNVGVFDLGYSVDKELREEARRDPNSPVYNDYYGGEEEEVVVEMLQPIGKTVGQTPLTRREKKRMADFTWKKNLRKTMESGMDVSPKGSEAVYW</sequence>
<reference evidence="2" key="1">
    <citation type="submission" date="2023-01" db="EMBL/GenBank/DDBJ databases">
        <authorList>
            <person name="Van Ghelder C."/>
            <person name="Rancurel C."/>
        </authorList>
    </citation>
    <scope>NUCLEOTIDE SEQUENCE</scope>
    <source>
        <strain evidence="2">CNCM I-4278</strain>
    </source>
</reference>
<proteinExistence type="predicted"/>
<comment type="caution">
    <text evidence="2">The sequence shown here is derived from an EMBL/GenBank/DDBJ whole genome shotgun (WGS) entry which is preliminary data.</text>
</comment>
<dbReference type="EMBL" id="CAOQHR010000003">
    <property type="protein sequence ID" value="CAI6331919.1"/>
    <property type="molecule type" value="Genomic_DNA"/>
</dbReference>
<keyword evidence="3" id="KW-1185">Reference proteome</keyword>
<name>A0A9W4U9G6_9PLEO</name>
<feature type="region of interest" description="Disordered" evidence="1">
    <location>
        <begin position="1"/>
        <end position="43"/>
    </location>
</feature>
<dbReference type="AlphaFoldDB" id="A0A9W4U9G6"/>